<protein>
    <submittedName>
        <fullName evidence="1">Uncharacterized protein</fullName>
    </submittedName>
</protein>
<dbReference type="AlphaFoldDB" id="A0A2H0KG86"/>
<dbReference type="Proteomes" id="UP000231371">
    <property type="component" value="Unassembled WGS sequence"/>
</dbReference>
<evidence type="ECO:0000313" key="2">
    <source>
        <dbReference type="Proteomes" id="UP000231371"/>
    </source>
</evidence>
<accession>A0A2H0KG86</accession>
<name>A0A2H0KG86_9BACT</name>
<reference evidence="1 2" key="1">
    <citation type="submission" date="2017-09" db="EMBL/GenBank/DDBJ databases">
        <title>Depth-based differentiation of microbial function through sediment-hosted aquifers and enrichment of novel symbionts in the deep terrestrial subsurface.</title>
        <authorList>
            <person name="Probst A.J."/>
            <person name="Ladd B."/>
            <person name="Jarett J.K."/>
            <person name="Geller-Mcgrath D.E."/>
            <person name="Sieber C.M."/>
            <person name="Emerson J.B."/>
            <person name="Anantharaman K."/>
            <person name="Thomas B.C."/>
            <person name="Malmstrom R."/>
            <person name="Stieglmeier M."/>
            <person name="Klingl A."/>
            <person name="Woyke T."/>
            <person name="Ryan C.M."/>
            <person name="Banfield J.F."/>
        </authorList>
    </citation>
    <scope>NUCLEOTIDE SEQUENCE [LARGE SCALE GENOMIC DNA]</scope>
    <source>
        <strain evidence="1">CG11_big_fil_rev_8_21_14_0_20_40_12</strain>
    </source>
</reference>
<gene>
    <name evidence="1" type="ORF">COV89_01255</name>
</gene>
<organism evidence="1 2">
    <name type="scientific">Candidatus Shapirobacteria bacterium CG11_big_fil_rev_8_21_14_0_20_40_12</name>
    <dbReference type="NCBI Taxonomy" id="1974889"/>
    <lineage>
        <taxon>Bacteria</taxon>
        <taxon>Candidatus Shapironibacteriota</taxon>
    </lineage>
</organism>
<sequence>MKSKVLLIVVFVCLLLAGGGIYLFTSRSKTKETVSPASQEQILPKPTASPKLLTWNDPAGFTFQYDLGLEIDNHPEDEINYANLEITEPGQEGKILIMASDTKYKTVAEWAAKAVDTTLGGKPAKKVKFADSIKVVVGAIDDKILFTIEMDPTTMTTEVKSEEYLLTWQKRFDQIVSSFEFVYPTSVPSAGGNTSAGGEIIEEEEIIE</sequence>
<proteinExistence type="predicted"/>
<comment type="caution">
    <text evidence="1">The sequence shown here is derived from an EMBL/GenBank/DDBJ whole genome shotgun (WGS) entry which is preliminary data.</text>
</comment>
<dbReference type="EMBL" id="PCVI01000021">
    <property type="protein sequence ID" value="PIQ70288.1"/>
    <property type="molecule type" value="Genomic_DNA"/>
</dbReference>
<evidence type="ECO:0000313" key="1">
    <source>
        <dbReference type="EMBL" id="PIQ70288.1"/>
    </source>
</evidence>